<proteinExistence type="predicted"/>
<dbReference type="Proteomes" id="UP000036681">
    <property type="component" value="Unplaced"/>
</dbReference>
<evidence type="ECO:0000313" key="1">
    <source>
        <dbReference type="Proteomes" id="UP000036681"/>
    </source>
</evidence>
<keyword evidence="1" id="KW-1185">Reference proteome</keyword>
<dbReference type="AlphaFoldDB" id="A0A0M3IWA3"/>
<name>A0A0M3IWA3_ASCLU</name>
<dbReference type="WBParaSite" id="ALUE_0002303101-mRNA-1">
    <property type="protein sequence ID" value="ALUE_0002303101-mRNA-1"/>
    <property type="gene ID" value="ALUE_0002303101"/>
</dbReference>
<sequence>MLRAMLALTYAHQMYHVIGYVEQCLMQEPPTSAQQFLEHFSLAEKYALENLLLKSLHRIEKSCKHLVMQMIELPDFAKLCERIRCLIMDRYCSGWAVGRLDNRVDDISFTGVEFMQTANFLISC</sequence>
<reference evidence="2" key="1">
    <citation type="submission" date="2017-02" db="UniProtKB">
        <authorList>
            <consortium name="WormBaseParasite"/>
        </authorList>
    </citation>
    <scope>IDENTIFICATION</scope>
</reference>
<organism evidence="1 2">
    <name type="scientific">Ascaris lumbricoides</name>
    <name type="common">Giant roundworm</name>
    <dbReference type="NCBI Taxonomy" id="6252"/>
    <lineage>
        <taxon>Eukaryota</taxon>
        <taxon>Metazoa</taxon>
        <taxon>Ecdysozoa</taxon>
        <taxon>Nematoda</taxon>
        <taxon>Chromadorea</taxon>
        <taxon>Rhabditida</taxon>
        <taxon>Spirurina</taxon>
        <taxon>Ascaridomorpha</taxon>
        <taxon>Ascaridoidea</taxon>
        <taxon>Ascarididae</taxon>
        <taxon>Ascaris</taxon>
    </lineage>
</organism>
<accession>A0A0M3IWA3</accession>
<protein>
    <submittedName>
        <fullName evidence="2">PCI domain-containing protein</fullName>
    </submittedName>
</protein>
<evidence type="ECO:0000313" key="2">
    <source>
        <dbReference type="WBParaSite" id="ALUE_0002303101-mRNA-1"/>
    </source>
</evidence>